<gene>
    <name evidence="2" type="ORF">GCM10009001_29880</name>
</gene>
<evidence type="ECO:0000313" key="2">
    <source>
        <dbReference type="EMBL" id="GAA0610610.1"/>
    </source>
</evidence>
<evidence type="ECO:0008006" key="4">
    <source>
        <dbReference type="Google" id="ProtNLM"/>
    </source>
</evidence>
<keyword evidence="3" id="KW-1185">Reference proteome</keyword>
<organism evidence="2 3">
    <name type="scientific">Virgibacillus siamensis</name>
    <dbReference type="NCBI Taxonomy" id="480071"/>
    <lineage>
        <taxon>Bacteria</taxon>
        <taxon>Bacillati</taxon>
        <taxon>Bacillota</taxon>
        <taxon>Bacilli</taxon>
        <taxon>Bacillales</taxon>
        <taxon>Bacillaceae</taxon>
        <taxon>Virgibacillus</taxon>
    </lineage>
</organism>
<evidence type="ECO:0000313" key="3">
    <source>
        <dbReference type="Proteomes" id="UP001500866"/>
    </source>
</evidence>
<protein>
    <recommendedName>
        <fullName evidence="4">YppG-like protein</fullName>
    </recommendedName>
</protein>
<reference evidence="2 3" key="1">
    <citation type="journal article" date="2019" name="Int. J. Syst. Evol. Microbiol.">
        <title>The Global Catalogue of Microorganisms (GCM) 10K type strain sequencing project: providing services to taxonomists for standard genome sequencing and annotation.</title>
        <authorList>
            <consortium name="The Broad Institute Genomics Platform"/>
            <consortium name="The Broad Institute Genome Sequencing Center for Infectious Disease"/>
            <person name="Wu L."/>
            <person name="Ma J."/>
        </authorList>
    </citation>
    <scope>NUCLEOTIDE SEQUENCE [LARGE SCALE GENOMIC DNA]</scope>
    <source>
        <strain evidence="2 3">JCM 15395</strain>
    </source>
</reference>
<dbReference type="RefSeq" id="WP_343814869.1">
    <property type="nucleotide sequence ID" value="NZ_BAAADS010000024.1"/>
</dbReference>
<proteinExistence type="predicted"/>
<feature type="region of interest" description="Disordered" evidence="1">
    <location>
        <begin position="13"/>
        <end position="44"/>
    </location>
</feature>
<dbReference type="EMBL" id="BAAADS010000024">
    <property type="protein sequence ID" value="GAA0610610.1"/>
    <property type="molecule type" value="Genomic_DNA"/>
</dbReference>
<evidence type="ECO:0000256" key="1">
    <source>
        <dbReference type="SAM" id="MobiDB-lite"/>
    </source>
</evidence>
<accession>A0ABN1GGF8</accession>
<sequence>MVKSYFNYANHERPYMQQSPFNKPVPKQKETPQTPFEYFSKPKQPLNWHPVNKSGSQFHKAAEGNELFHYFEEKKEDVDLDKLMSTIGQVANTVQQVSPVVKQIGALMKQFK</sequence>
<dbReference type="Pfam" id="PF14179">
    <property type="entry name" value="YppG"/>
    <property type="match status" value="1"/>
</dbReference>
<comment type="caution">
    <text evidence="2">The sequence shown here is derived from an EMBL/GenBank/DDBJ whole genome shotgun (WGS) entry which is preliminary data.</text>
</comment>
<name>A0ABN1GGF8_9BACI</name>
<dbReference type="Proteomes" id="UP001500866">
    <property type="component" value="Unassembled WGS sequence"/>
</dbReference>
<dbReference type="InterPro" id="IPR025555">
    <property type="entry name" value="YppG"/>
</dbReference>